<comment type="caution">
    <text evidence="2">The sequence shown here is derived from an EMBL/GenBank/DDBJ whole genome shotgun (WGS) entry which is preliminary data.</text>
</comment>
<organism evidence="2 3">
    <name type="scientific">Perspicuibacillus lycopersici</name>
    <dbReference type="NCBI Taxonomy" id="1325689"/>
    <lineage>
        <taxon>Bacteria</taxon>
        <taxon>Bacillati</taxon>
        <taxon>Bacillota</taxon>
        <taxon>Bacilli</taxon>
        <taxon>Bacillales</taxon>
        <taxon>Bacillaceae</taxon>
        <taxon>Perspicuibacillus</taxon>
    </lineage>
</organism>
<feature type="transmembrane region" description="Helical" evidence="1">
    <location>
        <begin position="33"/>
        <end position="50"/>
    </location>
</feature>
<feature type="transmembrane region" description="Helical" evidence="1">
    <location>
        <begin position="6"/>
        <end position="21"/>
    </location>
</feature>
<feature type="transmembrane region" description="Helical" evidence="1">
    <location>
        <begin position="124"/>
        <end position="142"/>
    </location>
</feature>
<dbReference type="PANTHER" id="PTHR39164:SF1">
    <property type="entry name" value="PROTEIN CCDC"/>
    <property type="match status" value="1"/>
</dbReference>
<evidence type="ECO:0000313" key="2">
    <source>
        <dbReference type="EMBL" id="MCU9611956.1"/>
    </source>
</evidence>
<gene>
    <name evidence="2" type="ORF">OEV98_00100</name>
</gene>
<dbReference type="Proteomes" id="UP001209318">
    <property type="component" value="Unassembled WGS sequence"/>
</dbReference>
<evidence type="ECO:0000256" key="1">
    <source>
        <dbReference type="SAM" id="Phobius"/>
    </source>
</evidence>
<feature type="transmembrane region" description="Helical" evidence="1">
    <location>
        <begin position="94"/>
        <end position="112"/>
    </location>
</feature>
<evidence type="ECO:0000313" key="3">
    <source>
        <dbReference type="Proteomes" id="UP001209318"/>
    </source>
</evidence>
<reference evidence="2" key="1">
    <citation type="submission" date="2022-10" db="EMBL/GenBank/DDBJ databases">
        <title>Description of Fervidibacillus gen. nov. in the family Fervidibacillaceae fam. nov. with two species, Fervidibacillus albus sp. nov., and Fervidibacillus halotolerans sp. nov., isolated from tidal flat sediments.</title>
        <authorList>
            <person name="Kwon K.K."/>
            <person name="Yang S.-H."/>
        </authorList>
    </citation>
    <scope>NUCLEOTIDE SEQUENCE</scope>
    <source>
        <strain evidence="2">JCM 19140</strain>
    </source>
</reference>
<dbReference type="AlphaFoldDB" id="A0AAE3IPF1"/>
<dbReference type="InterPro" id="IPR058247">
    <property type="entry name" value="DUF1453"/>
</dbReference>
<keyword evidence="1" id="KW-0812">Transmembrane</keyword>
<keyword evidence="3" id="KW-1185">Reference proteome</keyword>
<feature type="transmembrane region" description="Helical" evidence="1">
    <location>
        <begin position="62"/>
        <end position="82"/>
    </location>
</feature>
<proteinExistence type="predicted"/>
<keyword evidence="1" id="KW-1133">Transmembrane helix</keyword>
<dbReference type="PIRSF" id="PIRSF021441">
    <property type="entry name" value="DUF1453"/>
    <property type="match status" value="1"/>
</dbReference>
<name>A0AAE3IPF1_9BACI</name>
<dbReference type="PANTHER" id="PTHR39164">
    <property type="entry name" value="PROTEIN CCDC"/>
    <property type="match status" value="1"/>
</dbReference>
<accession>A0AAE3IPF1</accession>
<protein>
    <submittedName>
        <fullName evidence="2">Cytochrome c biogenesis protein CcdC</fullName>
    </submittedName>
</protein>
<keyword evidence="1" id="KW-0472">Membrane</keyword>
<dbReference type="RefSeq" id="WP_263071094.1">
    <property type="nucleotide sequence ID" value="NZ_JAOUSF010000001.1"/>
</dbReference>
<dbReference type="Pfam" id="PF07301">
    <property type="entry name" value="DUF1453"/>
    <property type="match status" value="1"/>
</dbReference>
<dbReference type="InterPro" id="IPR031306">
    <property type="entry name" value="CcdC"/>
</dbReference>
<sequence length="152" mass="17390">MEIVAFIFALFMSVALIFIRSKASDKPASVKKILIPPVMMSTGALMYIFPMFRLNLMEMLEAVVLGLFFSIFLIKTSGFEVVDSDIYLKKSKAFIFILIGLLVIRTVLKYYLSDTIDYGELAGMFWLLAFAMIVPWRVAMFMQYRKIAATLH</sequence>
<dbReference type="EMBL" id="JAOUSF010000001">
    <property type="protein sequence ID" value="MCU9611956.1"/>
    <property type="molecule type" value="Genomic_DNA"/>
</dbReference>